<keyword evidence="1" id="KW-1133">Transmembrane helix</keyword>
<evidence type="ECO:0000256" key="1">
    <source>
        <dbReference type="SAM" id="Phobius"/>
    </source>
</evidence>
<feature type="transmembrane region" description="Helical" evidence="1">
    <location>
        <begin position="21"/>
        <end position="48"/>
    </location>
</feature>
<dbReference type="AlphaFoldDB" id="A0A419V740"/>
<name>A0A419V740_9BACL</name>
<evidence type="ECO:0000259" key="2">
    <source>
        <dbReference type="Pfam" id="PF09335"/>
    </source>
</evidence>
<dbReference type="EMBL" id="RAPK01000006">
    <property type="protein sequence ID" value="RKD75881.1"/>
    <property type="molecule type" value="Genomic_DNA"/>
</dbReference>
<feature type="transmembrane region" description="Helical" evidence="1">
    <location>
        <begin position="153"/>
        <end position="172"/>
    </location>
</feature>
<evidence type="ECO:0000313" key="3">
    <source>
        <dbReference type="EMBL" id="RKD75881.1"/>
    </source>
</evidence>
<organism evidence="3 4">
    <name type="scientific">Sinobaca qinghaiensis</name>
    <dbReference type="NCBI Taxonomy" id="342944"/>
    <lineage>
        <taxon>Bacteria</taxon>
        <taxon>Bacillati</taxon>
        <taxon>Bacillota</taxon>
        <taxon>Bacilli</taxon>
        <taxon>Bacillales</taxon>
        <taxon>Sporolactobacillaceae</taxon>
        <taxon>Sinobaca</taxon>
    </lineage>
</organism>
<feature type="domain" description="VTT" evidence="2">
    <location>
        <begin position="35"/>
        <end position="148"/>
    </location>
</feature>
<reference evidence="3 4" key="1">
    <citation type="submission" date="2018-09" db="EMBL/GenBank/DDBJ databases">
        <title>Genomic Encyclopedia of Archaeal and Bacterial Type Strains, Phase II (KMG-II): from individual species to whole genera.</title>
        <authorList>
            <person name="Goeker M."/>
        </authorList>
    </citation>
    <scope>NUCLEOTIDE SEQUENCE [LARGE SCALE GENOMIC DNA]</scope>
    <source>
        <strain evidence="3 4">DSM 17008</strain>
    </source>
</reference>
<accession>A0A419V740</accession>
<keyword evidence="1" id="KW-0812">Transmembrane</keyword>
<sequence length="185" mass="20938">MDSLHTSIQSIIQEAGWLAPILFIILHLVRPMLFIPVLLLCMAGGLFFGFLYGALYSVVGLSLSSLIFYKLVHVFPSLHRKITSLKEKLLGNRKVTLGQVMVLRLLPFMHFYLLSLYLIEMTKSLKEYMYYSVAGILLPSIIYTAFGRAISEMPWYLTIITAALLLGVYKLFGRSRQPEPEGSSI</sequence>
<gene>
    <name evidence="3" type="ORF">ATL39_0091</name>
</gene>
<dbReference type="InterPro" id="IPR032816">
    <property type="entry name" value="VTT_dom"/>
</dbReference>
<feature type="transmembrane region" description="Helical" evidence="1">
    <location>
        <begin position="128"/>
        <end position="146"/>
    </location>
</feature>
<dbReference type="Pfam" id="PF09335">
    <property type="entry name" value="VTT_dom"/>
    <property type="match status" value="1"/>
</dbReference>
<comment type="caution">
    <text evidence="3">The sequence shown here is derived from an EMBL/GenBank/DDBJ whole genome shotgun (WGS) entry which is preliminary data.</text>
</comment>
<proteinExistence type="predicted"/>
<keyword evidence="1" id="KW-0472">Membrane</keyword>
<protein>
    <submittedName>
        <fullName evidence="3">Putative membrane protein YdjX (TVP38/TMEM64 family)</fullName>
    </submittedName>
</protein>
<keyword evidence="4" id="KW-1185">Reference proteome</keyword>
<feature type="transmembrane region" description="Helical" evidence="1">
    <location>
        <begin position="95"/>
        <end position="116"/>
    </location>
</feature>
<dbReference type="RefSeq" id="WP_245960885.1">
    <property type="nucleotide sequence ID" value="NZ_RAPK01000006.1"/>
</dbReference>
<evidence type="ECO:0000313" key="4">
    <source>
        <dbReference type="Proteomes" id="UP000285120"/>
    </source>
</evidence>
<dbReference type="Proteomes" id="UP000285120">
    <property type="component" value="Unassembled WGS sequence"/>
</dbReference>